<dbReference type="AlphaFoldDB" id="A0A2P6QHF9"/>
<evidence type="ECO:0000313" key="1">
    <source>
        <dbReference type="EMBL" id="PRQ33597.1"/>
    </source>
</evidence>
<keyword evidence="2" id="KW-1185">Reference proteome</keyword>
<gene>
    <name evidence="1" type="ORF">RchiOBHm_Chr5g0059371</name>
</gene>
<name>A0A2P6QHF9_ROSCH</name>
<protein>
    <submittedName>
        <fullName evidence="1">Uncharacterized protein</fullName>
    </submittedName>
</protein>
<organism evidence="1 2">
    <name type="scientific">Rosa chinensis</name>
    <name type="common">China rose</name>
    <dbReference type="NCBI Taxonomy" id="74649"/>
    <lineage>
        <taxon>Eukaryota</taxon>
        <taxon>Viridiplantae</taxon>
        <taxon>Streptophyta</taxon>
        <taxon>Embryophyta</taxon>
        <taxon>Tracheophyta</taxon>
        <taxon>Spermatophyta</taxon>
        <taxon>Magnoliopsida</taxon>
        <taxon>eudicotyledons</taxon>
        <taxon>Gunneridae</taxon>
        <taxon>Pentapetalae</taxon>
        <taxon>rosids</taxon>
        <taxon>fabids</taxon>
        <taxon>Rosales</taxon>
        <taxon>Rosaceae</taxon>
        <taxon>Rosoideae</taxon>
        <taxon>Rosoideae incertae sedis</taxon>
        <taxon>Rosa</taxon>
    </lineage>
</organism>
<proteinExistence type="predicted"/>
<reference evidence="1 2" key="1">
    <citation type="journal article" date="2018" name="Nat. Genet.">
        <title>The Rosa genome provides new insights in the design of modern roses.</title>
        <authorList>
            <person name="Bendahmane M."/>
        </authorList>
    </citation>
    <scope>NUCLEOTIDE SEQUENCE [LARGE SCALE GENOMIC DNA]</scope>
    <source>
        <strain evidence="2">cv. Old Blush</strain>
    </source>
</reference>
<dbReference type="Gramene" id="PRQ33597">
    <property type="protein sequence ID" value="PRQ33597"/>
    <property type="gene ID" value="RchiOBHm_Chr5g0059371"/>
</dbReference>
<accession>A0A2P6QHF9</accession>
<sequence length="95" mass="10481">MEFCENSSVNSKSKKGCKLLDVSGSGQIVAEGRWSSSDPNMLVHFVPLGPNAMRVWVDTLKVPIASLWRPSSELEIIEDVISTTEAWPADKVVMF</sequence>
<dbReference type="EMBL" id="PDCK01000043">
    <property type="protein sequence ID" value="PRQ33597.1"/>
    <property type="molecule type" value="Genomic_DNA"/>
</dbReference>
<dbReference type="Proteomes" id="UP000238479">
    <property type="component" value="Chromosome 5"/>
</dbReference>
<evidence type="ECO:0000313" key="2">
    <source>
        <dbReference type="Proteomes" id="UP000238479"/>
    </source>
</evidence>
<comment type="caution">
    <text evidence="1">The sequence shown here is derived from an EMBL/GenBank/DDBJ whole genome shotgun (WGS) entry which is preliminary data.</text>
</comment>